<name>A0A8J4Q3B8_9MYCE</name>
<sequence>MFIKLFVLLFFVCFAASQTNFTGVGIWNTDGDLNIGTIDYDQGSYSQAQLVIKGCTYQQQSSINQESVYNYNTKILTFVAFSKTENNAYLYSVDCHSWTVVSQVVFDATKNIQGLTAVPKSNTLYATSTQGPTLNLVKLDPVTLSTSTIDSFAGEWYGSFYDPELEQLYLYFKNSSGIYLNMYDKTNKKCGSFGYFSFYGNPAPVLDLPLGLVYQPSTNGYFGTVIVEGQNSIPYNTFVVFNVYKKQIVDTGLGGKPKDMFTAVIPSTTSSNIYAFSNNNNQFSLYTFDTVDNKIQSIRPYSTPILVAF</sequence>
<protein>
    <submittedName>
        <fullName evidence="2">Uncharacterized protein</fullName>
    </submittedName>
</protein>
<dbReference type="EMBL" id="AJWJ01000030">
    <property type="protein sequence ID" value="KAF2077382.1"/>
    <property type="molecule type" value="Genomic_DNA"/>
</dbReference>
<proteinExistence type="predicted"/>
<gene>
    <name evidence="2" type="ORF">CYY_001310</name>
</gene>
<dbReference type="AlphaFoldDB" id="A0A8J4Q3B8"/>
<dbReference type="PANTHER" id="PTHR35885">
    <property type="entry name" value="CARBOHYDRATE BINDING DOMAIN-CONTAINING PROTEIN-RELATED"/>
    <property type="match status" value="1"/>
</dbReference>
<dbReference type="InterPro" id="IPR011044">
    <property type="entry name" value="Quino_amine_DH_bsu"/>
</dbReference>
<dbReference type="PANTHER" id="PTHR35885:SF2">
    <property type="match status" value="1"/>
</dbReference>
<evidence type="ECO:0000313" key="2">
    <source>
        <dbReference type="EMBL" id="KAF2077382.1"/>
    </source>
</evidence>
<comment type="caution">
    <text evidence="2">The sequence shown here is derived from an EMBL/GenBank/DDBJ whole genome shotgun (WGS) entry which is preliminary data.</text>
</comment>
<feature type="signal peptide" evidence="1">
    <location>
        <begin position="1"/>
        <end position="17"/>
    </location>
</feature>
<dbReference type="Proteomes" id="UP000695562">
    <property type="component" value="Unassembled WGS sequence"/>
</dbReference>
<keyword evidence="3" id="KW-1185">Reference proteome</keyword>
<feature type="chain" id="PRO_5035237944" evidence="1">
    <location>
        <begin position="18"/>
        <end position="309"/>
    </location>
</feature>
<evidence type="ECO:0000313" key="3">
    <source>
        <dbReference type="Proteomes" id="UP000695562"/>
    </source>
</evidence>
<keyword evidence="1" id="KW-0732">Signal</keyword>
<accession>A0A8J4Q3B8</accession>
<evidence type="ECO:0000256" key="1">
    <source>
        <dbReference type="SAM" id="SignalP"/>
    </source>
</evidence>
<reference evidence="2" key="1">
    <citation type="submission" date="2020-01" db="EMBL/GenBank/DDBJ databases">
        <title>Development of genomics and gene disruption for Polysphondylium violaceum indicates a role for the polyketide synthase stlB in stalk morphogenesis.</title>
        <authorList>
            <person name="Narita B."/>
            <person name="Kawabe Y."/>
            <person name="Kin K."/>
            <person name="Saito T."/>
            <person name="Gibbs R."/>
            <person name="Kuspa A."/>
            <person name="Muzny D."/>
            <person name="Queller D."/>
            <person name="Richards S."/>
            <person name="Strassman J."/>
            <person name="Sucgang R."/>
            <person name="Worley K."/>
            <person name="Schaap P."/>
        </authorList>
    </citation>
    <scope>NUCLEOTIDE SEQUENCE</scope>
    <source>
        <strain evidence="2">QSvi11</strain>
    </source>
</reference>
<organism evidence="2 3">
    <name type="scientific">Polysphondylium violaceum</name>
    <dbReference type="NCBI Taxonomy" id="133409"/>
    <lineage>
        <taxon>Eukaryota</taxon>
        <taxon>Amoebozoa</taxon>
        <taxon>Evosea</taxon>
        <taxon>Eumycetozoa</taxon>
        <taxon>Dictyostelia</taxon>
        <taxon>Dictyosteliales</taxon>
        <taxon>Dictyosteliaceae</taxon>
        <taxon>Polysphondylium</taxon>
    </lineage>
</organism>
<dbReference type="SUPFAM" id="SSF50969">
    <property type="entry name" value="YVTN repeat-like/Quinoprotein amine dehydrogenase"/>
    <property type="match status" value="1"/>
</dbReference>